<protein>
    <recommendedName>
        <fullName evidence="2">DUF4097 domain-containing protein</fullName>
    </recommendedName>
</protein>
<evidence type="ECO:0000313" key="3">
    <source>
        <dbReference type="EMBL" id="MBB5982916.1"/>
    </source>
</evidence>
<keyword evidence="1" id="KW-0472">Membrane</keyword>
<evidence type="ECO:0000259" key="2">
    <source>
        <dbReference type="Pfam" id="PF13349"/>
    </source>
</evidence>
<organism evidence="3 4">
    <name type="scientific">Kribbella solani</name>
    <dbReference type="NCBI Taxonomy" id="236067"/>
    <lineage>
        <taxon>Bacteria</taxon>
        <taxon>Bacillati</taxon>
        <taxon>Actinomycetota</taxon>
        <taxon>Actinomycetes</taxon>
        <taxon>Propionibacteriales</taxon>
        <taxon>Kribbellaceae</taxon>
        <taxon>Kribbella</taxon>
    </lineage>
</organism>
<keyword evidence="1" id="KW-0812">Transmembrane</keyword>
<proteinExistence type="predicted"/>
<name>A0A841E1L5_9ACTN</name>
<evidence type="ECO:0000313" key="4">
    <source>
        <dbReference type="Proteomes" id="UP000558997"/>
    </source>
</evidence>
<dbReference type="AlphaFoldDB" id="A0A841E1L5"/>
<dbReference type="InterPro" id="IPR025164">
    <property type="entry name" value="Toastrack_DUF4097"/>
</dbReference>
<dbReference type="EMBL" id="JACHNF010000001">
    <property type="protein sequence ID" value="MBB5982916.1"/>
    <property type="molecule type" value="Genomic_DNA"/>
</dbReference>
<reference evidence="3 4" key="1">
    <citation type="submission" date="2020-08" db="EMBL/GenBank/DDBJ databases">
        <title>Sequencing the genomes of 1000 actinobacteria strains.</title>
        <authorList>
            <person name="Klenk H.-P."/>
        </authorList>
    </citation>
    <scope>NUCLEOTIDE SEQUENCE [LARGE SCALE GENOMIC DNA]</scope>
    <source>
        <strain evidence="3 4">DSM 17294</strain>
    </source>
</reference>
<evidence type="ECO:0000256" key="1">
    <source>
        <dbReference type="SAM" id="Phobius"/>
    </source>
</evidence>
<dbReference type="Proteomes" id="UP000558997">
    <property type="component" value="Unassembled WGS sequence"/>
</dbReference>
<feature type="transmembrane region" description="Helical" evidence="1">
    <location>
        <begin position="15"/>
        <end position="40"/>
    </location>
</feature>
<dbReference type="RefSeq" id="WP_184840498.1">
    <property type="nucleotide sequence ID" value="NZ_BAAAVN010000002.1"/>
</dbReference>
<comment type="caution">
    <text evidence="3">The sequence shown here is derived from an EMBL/GenBank/DDBJ whole genome shotgun (WGS) entry which is preliminary data.</text>
</comment>
<accession>A0A841E1L5</accession>
<feature type="domain" description="DUF4097" evidence="2">
    <location>
        <begin position="126"/>
        <end position="220"/>
    </location>
</feature>
<dbReference type="Pfam" id="PF13349">
    <property type="entry name" value="DUF4097"/>
    <property type="match status" value="1"/>
</dbReference>
<keyword evidence="4" id="KW-1185">Reference proteome</keyword>
<sequence length="239" mass="24592">MPGAVGGVRMTKGRVAMLLVGVVPLLAVLAGGGLVTVGMIRGKLPYNYSAAFTPGPAGVRIVADVATQVEASIDGQVHVTVDGTYAAAKPDVRIATTGQELVVQTYCPDIHCAVDLTVEVPAVKMVKAKLDGSSINVVGVTSPLAVDVKNGSVDMARVRSPNVSVDAQGGSVWMLFDNPPKQVSATSSDGSITVQVPRTESYTIDAVAAQGSTNVSVPNDITASNHLYLRSSYGSITVQ</sequence>
<gene>
    <name evidence="3" type="ORF">HDA44_006257</name>
</gene>
<keyword evidence="1" id="KW-1133">Transmembrane helix</keyword>